<dbReference type="InterPro" id="IPR043322">
    <property type="entry name" value="CtBP"/>
</dbReference>
<dbReference type="InterPro" id="IPR006140">
    <property type="entry name" value="D-isomer_DH_NAD-bd"/>
</dbReference>
<dbReference type="PANTHER" id="PTHR42789:SF1">
    <property type="entry name" value="D-ISOMER SPECIFIC 2-HYDROXYACID DEHYDROGENASE FAMILY PROTEIN (AFU_ORTHOLOGUE AFUA_6G10090)"/>
    <property type="match status" value="1"/>
</dbReference>
<gene>
    <name evidence="5" type="ORF">SAMN02745158_00887</name>
</gene>
<sequence>MKAVVVDKDYGSVTAEELERVAAAYQAAGIELALLDYQVVAAQQKEPTVEEIIAGCKGADAILATGNPPITRKVLEALPELKFVQRFGVGVNSIDLDAATEQGVIVLNLPGFCAKELADVATAMIMGLVRNTNYYDREIRKGKWPKCQYLLPGDVREMTLGLYGFGAAGRYLHDIFHGGFGTKVISCDPYVSDSVKEQYPHVEFVTFDEMLEKSDIISIHVNLTPETTHVFNKDTFRKMKNTAMIINTSRGPVISQKDLAWALENGEILYAGLDTVEIEPIAKEDPLLAMDNVIINPHCGSYGIGAKKTQIQMVCHLIPSAVVDGTVLSHNVANRSVLARDTGYQFV</sequence>
<dbReference type="GO" id="GO:0016616">
    <property type="term" value="F:oxidoreductase activity, acting on the CH-OH group of donors, NAD or NADP as acceptor"/>
    <property type="evidence" value="ECO:0007669"/>
    <property type="project" value="InterPro"/>
</dbReference>
<evidence type="ECO:0000259" key="4">
    <source>
        <dbReference type="Pfam" id="PF02826"/>
    </source>
</evidence>
<comment type="similarity">
    <text evidence="1">Belongs to the D-isomer specific 2-hydroxyacid dehydrogenase family.</text>
</comment>
<reference evidence="5 6" key="1">
    <citation type="submission" date="2016-11" db="EMBL/GenBank/DDBJ databases">
        <authorList>
            <person name="Jaros S."/>
            <person name="Januszkiewicz K."/>
            <person name="Wedrychowicz H."/>
        </authorList>
    </citation>
    <scope>NUCLEOTIDE SEQUENCE [LARGE SCALE GENOMIC DNA]</scope>
    <source>
        <strain evidence="5 6">DSM 17459</strain>
    </source>
</reference>
<evidence type="ECO:0000313" key="6">
    <source>
        <dbReference type="Proteomes" id="UP000184245"/>
    </source>
</evidence>
<organism evidence="5 6">
    <name type="scientific">Lactonifactor longoviformis DSM 17459</name>
    <dbReference type="NCBI Taxonomy" id="1122155"/>
    <lineage>
        <taxon>Bacteria</taxon>
        <taxon>Bacillati</taxon>
        <taxon>Bacillota</taxon>
        <taxon>Clostridia</taxon>
        <taxon>Eubacteriales</taxon>
        <taxon>Clostridiaceae</taxon>
        <taxon>Lactonifactor</taxon>
    </lineage>
</organism>
<dbReference type="Gene3D" id="3.40.50.720">
    <property type="entry name" value="NAD(P)-binding Rossmann-like Domain"/>
    <property type="match status" value="2"/>
</dbReference>
<dbReference type="SUPFAM" id="SSF52283">
    <property type="entry name" value="Formate/glycerate dehydrogenase catalytic domain-like"/>
    <property type="match status" value="1"/>
</dbReference>
<dbReference type="OrthoDB" id="9805416at2"/>
<keyword evidence="2" id="KW-0560">Oxidoreductase</keyword>
<dbReference type="AlphaFoldDB" id="A0A1M4UES5"/>
<dbReference type="PANTHER" id="PTHR42789">
    <property type="entry name" value="D-ISOMER SPECIFIC 2-HYDROXYACID DEHYDROGENASE FAMILY PROTEIN (AFU_ORTHOLOGUE AFUA_6G10090)"/>
    <property type="match status" value="1"/>
</dbReference>
<feature type="domain" description="D-isomer specific 2-hydroxyacid dehydrogenase NAD-binding" evidence="4">
    <location>
        <begin position="123"/>
        <end position="300"/>
    </location>
</feature>
<dbReference type="InterPro" id="IPR050857">
    <property type="entry name" value="D-2-hydroxyacid_DH"/>
</dbReference>
<protein>
    <submittedName>
        <fullName evidence="5">D-3-phosphoglycerate dehydrogenase</fullName>
    </submittedName>
</protein>
<evidence type="ECO:0000313" key="5">
    <source>
        <dbReference type="EMBL" id="SHE55282.1"/>
    </source>
</evidence>
<keyword evidence="3" id="KW-0520">NAD</keyword>
<evidence type="ECO:0000256" key="3">
    <source>
        <dbReference type="ARBA" id="ARBA00023027"/>
    </source>
</evidence>
<dbReference type="GO" id="GO:0003714">
    <property type="term" value="F:transcription corepressor activity"/>
    <property type="evidence" value="ECO:0007669"/>
    <property type="project" value="InterPro"/>
</dbReference>
<dbReference type="Proteomes" id="UP000184245">
    <property type="component" value="Unassembled WGS sequence"/>
</dbReference>
<dbReference type="STRING" id="1122155.SAMN02745158_00887"/>
<accession>A0A1M4UES5</accession>
<evidence type="ECO:0000256" key="1">
    <source>
        <dbReference type="ARBA" id="ARBA00005854"/>
    </source>
</evidence>
<dbReference type="SUPFAM" id="SSF51735">
    <property type="entry name" value="NAD(P)-binding Rossmann-fold domains"/>
    <property type="match status" value="1"/>
</dbReference>
<dbReference type="CDD" id="cd05299">
    <property type="entry name" value="CtBP_dh"/>
    <property type="match status" value="1"/>
</dbReference>
<name>A0A1M4UES5_9CLOT</name>
<dbReference type="InterPro" id="IPR036291">
    <property type="entry name" value="NAD(P)-bd_dom_sf"/>
</dbReference>
<dbReference type="GO" id="GO:0051287">
    <property type="term" value="F:NAD binding"/>
    <property type="evidence" value="ECO:0007669"/>
    <property type="project" value="InterPro"/>
</dbReference>
<proteinExistence type="inferred from homology"/>
<evidence type="ECO:0000256" key="2">
    <source>
        <dbReference type="ARBA" id="ARBA00023002"/>
    </source>
</evidence>
<dbReference type="RefSeq" id="WP_072849306.1">
    <property type="nucleotide sequence ID" value="NZ_FQVI01000002.1"/>
</dbReference>
<dbReference type="Pfam" id="PF02826">
    <property type="entry name" value="2-Hacid_dh_C"/>
    <property type="match status" value="1"/>
</dbReference>
<keyword evidence="6" id="KW-1185">Reference proteome</keyword>
<dbReference type="EMBL" id="FQVI01000002">
    <property type="protein sequence ID" value="SHE55282.1"/>
    <property type="molecule type" value="Genomic_DNA"/>
</dbReference>